<keyword evidence="1" id="KW-0175">Coiled coil</keyword>
<protein>
    <submittedName>
        <fullName evidence="2">Uncharacterized protein</fullName>
    </submittedName>
</protein>
<dbReference type="InterPro" id="IPR036322">
    <property type="entry name" value="WD40_repeat_dom_sf"/>
</dbReference>
<evidence type="ECO:0000313" key="2">
    <source>
        <dbReference type="EMBL" id="CAF1104301.1"/>
    </source>
</evidence>
<feature type="coiled-coil region" evidence="1">
    <location>
        <begin position="128"/>
        <end position="164"/>
    </location>
</feature>
<organism evidence="2 3">
    <name type="scientific">Brachionus calyciflorus</name>
    <dbReference type="NCBI Taxonomy" id="104777"/>
    <lineage>
        <taxon>Eukaryota</taxon>
        <taxon>Metazoa</taxon>
        <taxon>Spiralia</taxon>
        <taxon>Gnathifera</taxon>
        <taxon>Rotifera</taxon>
        <taxon>Eurotatoria</taxon>
        <taxon>Monogononta</taxon>
        <taxon>Pseudotrocha</taxon>
        <taxon>Ploima</taxon>
        <taxon>Brachionidae</taxon>
        <taxon>Brachionus</taxon>
    </lineage>
</organism>
<evidence type="ECO:0000313" key="3">
    <source>
        <dbReference type="Proteomes" id="UP000663879"/>
    </source>
</evidence>
<evidence type="ECO:0000256" key="1">
    <source>
        <dbReference type="SAM" id="Coils"/>
    </source>
</evidence>
<name>A0A814PCK6_9BILA</name>
<reference evidence="2" key="1">
    <citation type="submission" date="2021-02" db="EMBL/GenBank/DDBJ databases">
        <authorList>
            <person name="Nowell W R."/>
        </authorList>
    </citation>
    <scope>NUCLEOTIDE SEQUENCE</scope>
    <source>
        <strain evidence="2">Ploen Becks lab</strain>
    </source>
</reference>
<keyword evidence="3" id="KW-1185">Reference proteome</keyword>
<gene>
    <name evidence="2" type="ORF">OXX778_LOCUS21310</name>
</gene>
<proteinExistence type="predicted"/>
<dbReference type="AlphaFoldDB" id="A0A814PCK6"/>
<dbReference type="EMBL" id="CAJNOC010007752">
    <property type="protein sequence ID" value="CAF1104301.1"/>
    <property type="molecule type" value="Genomic_DNA"/>
</dbReference>
<comment type="caution">
    <text evidence="2">The sequence shown here is derived from an EMBL/GenBank/DDBJ whole genome shotgun (WGS) entry which is preliminary data.</text>
</comment>
<dbReference type="InterPro" id="IPR015943">
    <property type="entry name" value="WD40/YVTN_repeat-like_dom_sf"/>
</dbReference>
<dbReference type="Proteomes" id="UP000663879">
    <property type="component" value="Unassembled WGS sequence"/>
</dbReference>
<dbReference type="Gene3D" id="2.130.10.10">
    <property type="entry name" value="YVTN repeat-like/Quinoprotein amine dehydrogenase"/>
    <property type="match status" value="1"/>
</dbReference>
<dbReference type="OrthoDB" id="10222964at2759"/>
<dbReference type="SUPFAM" id="SSF50978">
    <property type="entry name" value="WD40 repeat-like"/>
    <property type="match status" value="1"/>
</dbReference>
<sequence length="497" mass="58390">MCNKHCEYCNILREELYLITLPCGYIVCYDHLKTLPNLVDCFMCKEHIIDLNHCLNMKKNRDKIEEVKRLVKLTNLKQKLDKINSVKNDPKYFLDECFSNLTNKIDLRREQIKLEFSKSVDKSFQNIYQQVKSLQEEYEKNLDKKLKDLEMSELEENLDSIEIDEIEKIKIQPLVNYLNQIEKINFQNSYYKINFSNNDFGQIVNIIYETRLCNELSKIKKTPENCSFFSKDISLLPTGEIVGVSNLDPRNLSIWNPESKSITEIKGEDFIMYSTVTSSGYILCLDDNCYLKVWKNGYIVKKIEIIESDIYNYYSINCEDSILVVYDSSFFIGLLNFLTGYMKQFKAHESPLLSSLLFSQKEYLTSHEDYSVNLWDIVNDECLRTIRFKSRVVCMAKLNDKEIVVGTENGEIIGLEIRSFKKTQFVKTGYHKIEFIRFVEDNLFMCSIGNQLKLWKNSNKAFRVLSKKSFPSLEDAFILRKGKVLILDQNYQANIWS</sequence>
<accession>A0A814PCK6</accession>